<name>A0A3B1IN07_ASTMX</name>
<dbReference type="SMART" id="SM00409">
    <property type="entry name" value="IG"/>
    <property type="match status" value="1"/>
</dbReference>
<evidence type="ECO:0000313" key="7">
    <source>
        <dbReference type="Proteomes" id="UP000018467"/>
    </source>
</evidence>
<evidence type="ECO:0000259" key="5">
    <source>
        <dbReference type="SMART" id="SM00409"/>
    </source>
</evidence>
<comment type="subcellular location">
    <subcellularLocation>
        <location evidence="1">Membrane</location>
    </subcellularLocation>
</comment>
<dbReference type="GeneTree" id="ENSGT01030000234540"/>
<evidence type="ECO:0000256" key="1">
    <source>
        <dbReference type="ARBA" id="ARBA00004370"/>
    </source>
</evidence>
<evidence type="ECO:0000256" key="3">
    <source>
        <dbReference type="ARBA" id="ARBA00023136"/>
    </source>
</evidence>
<dbReference type="Gene3D" id="2.60.40.10">
    <property type="entry name" value="Immunoglobulins"/>
    <property type="match status" value="1"/>
</dbReference>
<dbReference type="Proteomes" id="UP000018467">
    <property type="component" value="Unassembled WGS sequence"/>
</dbReference>
<reference evidence="7" key="1">
    <citation type="submission" date="2013-03" db="EMBL/GenBank/DDBJ databases">
        <authorList>
            <person name="Jeffery W."/>
            <person name="Warren W."/>
            <person name="Wilson R.K."/>
        </authorList>
    </citation>
    <scope>NUCLEOTIDE SEQUENCE</scope>
    <source>
        <strain evidence="7">female</strain>
    </source>
</reference>
<organism evidence="6 7">
    <name type="scientific">Astyanax mexicanus</name>
    <name type="common">Blind cave fish</name>
    <name type="synonym">Astyanax fasciatus mexicanus</name>
    <dbReference type="NCBI Taxonomy" id="7994"/>
    <lineage>
        <taxon>Eukaryota</taxon>
        <taxon>Metazoa</taxon>
        <taxon>Chordata</taxon>
        <taxon>Craniata</taxon>
        <taxon>Vertebrata</taxon>
        <taxon>Euteleostomi</taxon>
        <taxon>Actinopterygii</taxon>
        <taxon>Neopterygii</taxon>
        <taxon>Teleostei</taxon>
        <taxon>Ostariophysi</taxon>
        <taxon>Characiformes</taxon>
        <taxon>Characoidei</taxon>
        <taxon>Acestrorhamphidae</taxon>
        <taxon>Acestrorhamphinae</taxon>
        <taxon>Astyanax</taxon>
    </lineage>
</organism>
<dbReference type="Pfam" id="PF07686">
    <property type="entry name" value="V-set"/>
    <property type="match status" value="1"/>
</dbReference>
<dbReference type="GO" id="GO:0016020">
    <property type="term" value="C:membrane"/>
    <property type="evidence" value="ECO:0007669"/>
    <property type="project" value="UniProtKB-SubCell"/>
</dbReference>
<dbReference type="Bgee" id="ENSAMXG00000036540">
    <property type="expression patterns" value="Expressed in muscle tissue and 13 other cell types or tissues"/>
</dbReference>
<evidence type="ECO:0000256" key="4">
    <source>
        <dbReference type="ARBA" id="ARBA00023180"/>
    </source>
</evidence>
<reference evidence="6" key="4">
    <citation type="submission" date="2025-09" db="UniProtKB">
        <authorList>
            <consortium name="Ensembl"/>
        </authorList>
    </citation>
    <scope>IDENTIFICATION</scope>
</reference>
<dbReference type="InterPro" id="IPR003599">
    <property type="entry name" value="Ig_sub"/>
</dbReference>
<accession>A0A3B1IN07</accession>
<dbReference type="InterPro" id="IPR013106">
    <property type="entry name" value="Ig_V-set"/>
</dbReference>
<keyword evidence="2" id="KW-0732">Signal</keyword>
<dbReference type="InterPro" id="IPR015631">
    <property type="entry name" value="CD2/SLAM_rcpt"/>
</dbReference>
<dbReference type="InterPro" id="IPR013783">
    <property type="entry name" value="Ig-like_fold"/>
</dbReference>
<dbReference type="PANTHER" id="PTHR12080">
    <property type="entry name" value="SIGNALING LYMPHOCYTIC ACTIVATION MOLECULE"/>
    <property type="match status" value="1"/>
</dbReference>
<reference evidence="7" key="2">
    <citation type="journal article" date="2014" name="Nat. Commun.">
        <title>The cavefish genome reveals candidate genes for eye loss.</title>
        <authorList>
            <person name="McGaugh S.E."/>
            <person name="Gross J.B."/>
            <person name="Aken B."/>
            <person name="Blin M."/>
            <person name="Borowsky R."/>
            <person name="Chalopin D."/>
            <person name="Hinaux H."/>
            <person name="Jeffery W.R."/>
            <person name="Keene A."/>
            <person name="Ma L."/>
            <person name="Minx P."/>
            <person name="Murphy D."/>
            <person name="O'Quin K.E."/>
            <person name="Retaux S."/>
            <person name="Rohner N."/>
            <person name="Searle S.M."/>
            <person name="Stahl B.A."/>
            <person name="Tabin C."/>
            <person name="Volff J.N."/>
            <person name="Yoshizawa M."/>
            <person name="Warren W.C."/>
        </authorList>
    </citation>
    <scope>NUCLEOTIDE SEQUENCE [LARGE SCALE GENOMIC DNA]</scope>
    <source>
        <strain evidence="7">female</strain>
    </source>
</reference>
<proteinExistence type="predicted"/>
<dbReference type="Ensembl" id="ENSAMXT00000057536.1">
    <property type="protein sequence ID" value="ENSAMXP00000030935.1"/>
    <property type="gene ID" value="ENSAMXG00000036540.1"/>
</dbReference>
<dbReference type="AlphaFoldDB" id="A0A3B1IN07"/>
<keyword evidence="3" id="KW-0472">Membrane</keyword>
<reference evidence="6" key="3">
    <citation type="submission" date="2025-08" db="UniProtKB">
        <authorList>
            <consortium name="Ensembl"/>
        </authorList>
    </citation>
    <scope>IDENTIFICATION</scope>
</reference>
<keyword evidence="4" id="KW-0325">Glycoprotein</keyword>
<dbReference type="PANTHER" id="PTHR12080:SF56">
    <property type="entry name" value="NATURAL KILLER CELL RECEPTOR 2B4"/>
    <property type="match status" value="1"/>
</dbReference>
<keyword evidence="7" id="KW-1185">Reference proteome</keyword>
<dbReference type="InterPro" id="IPR036179">
    <property type="entry name" value="Ig-like_dom_sf"/>
</dbReference>
<dbReference type="SUPFAM" id="SSF48726">
    <property type="entry name" value="Immunoglobulin"/>
    <property type="match status" value="1"/>
</dbReference>
<evidence type="ECO:0000256" key="2">
    <source>
        <dbReference type="ARBA" id="ARBA00022729"/>
    </source>
</evidence>
<protein>
    <recommendedName>
        <fullName evidence="5">Immunoglobulin domain-containing protein</fullName>
    </recommendedName>
</protein>
<evidence type="ECO:0000313" key="6">
    <source>
        <dbReference type="Ensembl" id="ENSAMXP00000030935.1"/>
    </source>
</evidence>
<feature type="domain" description="Immunoglobulin" evidence="5">
    <location>
        <begin position="22"/>
        <end position="119"/>
    </location>
</feature>
<sequence>KYKNKQSNYKIKCFISFLSAGSSNVFKVVGDSVQLEIKESASEFDDFFWTFNTTVNILKYYKNRKEIIHSPRYKHRVEFNNKTCSLILKNLQKNDSGPYEVKASNALQTTTATYRLSVLDPVEPPVLTVYNTTDPCNITLTCRGHDLSINSTCYKKTCEEKEVTSSAGVALSLSVRNSIIICNHSNPASWKQENIIIALTHLCAHTDPVEPPVLTVYNTTDPCNITLTCRGHDLSITSSCYRKTCRRRT</sequence>